<dbReference type="AlphaFoldDB" id="A0A7Z0JE35"/>
<dbReference type="Proteomes" id="UP000572051">
    <property type="component" value="Unassembled WGS sequence"/>
</dbReference>
<protein>
    <recommendedName>
        <fullName evidence="2">Putative sensor domain-containing protein</fullName>
    </recommendedName>
</protein>
<organism evidence="3 4">
    <name type="scientific">Nocardiopsis aegyptia</name>
    <dbReference type="NCBI Taxonomy" id="220378"/>
    <lineage>
        <taxon>Bacteria</taxon>
        <taxon>Bacillati</taxon>
        <taxon>Actinomycetota</taxon>
        <taxon>Actinomycetes</taxon>
        <taxon>Streptosporangiales</taxon>
        <taxon>Nocardiopsidaceae</taxon>
        <taxon>Nocardiopsis</taxon>
    </lineage>
</organism>
<name>A0A7Z0JE35_9ACTN</name>
<dbReference type="EMBL" id="JACCFS010000001">
    <property type="protein sequence ID" value="NYJ38160.1"/>
    <property type="molecule type" value="Genomic_DNA"/>
</dbReference>
<feature type="transmembrane region" description="Helical" evidence="1">
    <location>
        <begin position="120"/>
        <end position="145"/>
    </location>
</feature>
<keyword evidence="1" id="KW-1133">Transmembrane helix</keyword>
<dbReference type="RefSeq" id="WP_179829341.1">
    <property type="nucleotide sequence ID" value="NZ_JACCFS010000001.1"/>
</dbReference>
<dbReference type="InterPro" id="IPR025828">
    <property type="entry name" value="Put_sensor_dom"/>
</dbReference>
<sequence length="231" mass="23977">MDTTDTPFARIAAETRYVLLGFPLAVVSFAVVLAGLAAGAGSSAAVVGLFVLVGTLHIARGTSHVDRVRLADVLGRPVERRPYRSAAPGAGPVRRALTPLSCPQSWLDALYAVVRLPVSVVAFALTVTWWAGALGGLLHPVWGWSLYTVPGYTDVGSHVLPESPVLATTVIHMVAGALFTLTAPLVVRACAQAETGLARAVLLAPEDAGVRVRATDTATSTDAPPRVPSSV</sequence>
<evidence type="ECO:0000313" key="3">
    <source>
        <dbReference type="EMBL" id="NYJ38160.1"/>
    </source>
</evidence>
<accession>A0A7Z0JE35</accession>
<keyword evidence="4" id="KW-1185">Reference proteome</keyword>
<keyword evidence="1" id="KW-0472">Membrane</keyword>
<proteinExistence type="predicted"/>
<dbReference type="Pfam" id="PF13796">
    <property type="entry name" value="Sensor"/>
    <property type="match status" value="1"/>
</dbReference>
<evidence type="ECO:0000259" key="2">
    <source>
        <dbReference type="Pfam" id="PF13796"/>
    </source>
</evidence>
<keyword evidence="1" id="KW-0812">Transmembrane</keyword>
<feature type="transmembrane region" description="Helical" evidence="1">
    <location>
        <begin position="17"/>
        <end position="36"/>
    </location>
</feature>
<evidence type="ECO:0000313" key="4">
    <source>
        <dbReference type="Proteomes" id="UP000572051"/>
    </source>
</evidence>
<reference evidence="3 4" key="1">
    <citation type="submission" date="2020-07" db="EMBL/GenBank/DDBJ databases">
        <title>Sequencing the genomes of 1000 actinobacteria strains.</title>
        <authorList>
            <person name="Klenk H.-P."/>
        </authorList>
    </citation>
    <scope>NUCLEOTIDE SEQUENCE [LARGE SCALE GENOMIC DNA]</scope>
    <source>
        <strain evidence="3 4">DSM 44442</strain>
    </source>
</reference>
<feature type="transmembrane region" description="Helical" evidence="1">
    <location>
        <begin position="165"/>
        <end position="187"/>
    </location>
</feature>
<evidence type="ECO:0000256" key="1">
    <source>
        <dbReference type="SAM" id="Phobius"/>
    </source>
</evidence>
<feature type="domain" description="Putative sensor" evidence="2">
    <location>
        <begin position="17"/>
        <end position="202"/>
    </location>
</feature>
<feature type="transmembrane region" description="Helical" evidence="1">
    <location>
        <begin position="42"/>
        <end position="59"/>
    </location>
</feature>
<comment type="caution">
    <text evidence="3">The sequence shown here is derived from an EMBL/GenBank/DDBJ whole genome shotgun (WGS) entry which is preliminary data.</text>
</comment>
<gene>
    <name evidence="3" type="ORF">HNR10_006041</name>
</gene>